<keyword evidence="2" id="KW-1185">Reference proteome</keyword>
<proteinExistence type="predicted"/>
<organism evidence="1 2">
    <name type="scientific">Irpex rosettiformis</name>
    <dbReference type="NCBI Taxonomy" id="378272"/>
    <lineage>
        <taxon>Eukaryota</taxon>
        <taxon>Fungi</taxon>
        <taxon>Dikarya</taxon>
        <taxon>Basidiomycota</taxon>
        <taxon>Agaricomycotina</taxon>
        <taxon>Agaricomycetes</taxon>
        <taxon>Polyporales</taxon>
        <taxon>Irpicaceae</taxon>
        <taxon>Irpex</taxon>
    </lineage>
</organism>
<evidence type="ECO:0000313" key="1">
    <source>
        <dbReference type="EMBL" id="KAI0094301.1"/>
    </source>
</evidence>
<dbReference type="Proteomes" id="UP001055072">
    <property type="component" value="Unassembled WGS sequence"/>
</dbReference>
<dbReference type="EMBL" id="MU274900">
    <property type="protein sequence ID" value="KAI0094301.1"/>
    <property type="molecule type" value="Genomic_DNA"/>
</dbReference>
<name>A0ACB8UJE9_9APHY</name>
<comment type="caution">
    <text evidence="1">The sequence shown here is derived from an EMBL/GenBank/DDBJ whole genome shotgun (WGS) entry which is preliminary data.</text>
</comment>
<gene>
    <name evidence="1" type="ORF">BDY19DRAFT_881005</name>
</gene>
<protein>
    <submittedName>
        <fullName evidence="1">NAD-binding protein</fullName>
    </submittedName>
</protein>
<sequence>MSHKIVICGAGFLGQSIAHRMLTSTKSPLWRVQLLSRNPEVLQQTLKKSVSSEAAERLEPPRLADITKPNALDTALEGADVVVSAVGIMQGTVADFERIQWKGAENVALAARAAGAKLVHISAIGADESSSLAYARTKGLGEKAVSKICSDATIIRPSIMFGPGDGFFGRFATLSKFLPFMPAFGGGTSRFQPVYVGDVARLVEIIARQESAVASQVDGKIIEAGGPDIFTYRQIMALVLKYTGRYRPIISIPFAIGSLQAMVLEKLPPSILTLTRDQVEQLKLDNVVNQSPSPADQYCDFKHMIEEYGNAKLTSVHEILPKYLPEI</sequence>
<evidence type="ECO:0000313" key="2">
    <source>
        <dbReference type="Proteomes" id="UP001055072"/>
    </source>
</evidence>
<reference evidence="1" key="1">
    <citation type="journal article" date="2021" name="Environ. Microbiol.">
        <title>Gene family expansions and transcriptome signatures uncover fungal adaptations to wood decay.</title>
        <authorList>
            <person name="Hage H."/>
            <person name="Miyauchi S."/>
            <person name="Viragh M."/>
            <person name="Drula E."/>
            <person name="Min B."/>
            <person name="Chaduli D."/>
            <person name="Navarro D."/>
            <person name="Favel A."/>
            <person name="Norest M."/>
            <person name="Lesage-Meessen L."/>
            <person name="Balint B."/>
            <person name="Merenyi Z."/>
            <person name="de Eugenio L."/>
            <person name="Morin E."/>
            <person name="Martinez A.T."/>
            <person name="Baldrian P."/>
            <person name="Stursova M."/>
            <person name="Martinez M.J."/>
            <person name="Novotny C."/>
            <person name="Magnuson J.K."/>
            <person name="Spatafora J.W."/>
            <person name="Maurice S."/>
            <person name="Pangilinan J."/>
            <person name="Andreopoulos W."/>
            <person name="LaButti K."/>
            <person name="Hundley H."/>
            <person name="Na H."/>
            <person name="Kuo A."/>
            <person name="Barry K."/>
            <person name="Lipzen A."/>
            <person name="Henrissat B."/>
            <person name="Riley R."/>
            <person name="Ahrendt S."/>
            <person name="Nagy L.G."/>
            <person name="Grigoriev I.V."/>
            <person name="Martin F."/>
            <person name="Rosso M.N."/>
        </authorList>
    </citation>
    <scope>NUCLEOTIDE SEQUENCE</scope>
    <source>
        <strain evidence="1">CBS 384.51</strain>
    </source>
</reference>
<accession>A0ACB8UJE9</accession>